<gene>
    <name evidence="3" type="ORF">CMC5_026380</name>
</gene>
<evidence type="ECO:0000313" key="3">
    <source>
        <dbReference type="EMBL" id="AKT38491.1"/>
    </source>
</evidence>
<dbReference type="STRING" id="52.CMC5_026380"/>
<accession>A0A0K1EC82</accession>
<dbReference type="PATRIC" id="fig|52.7.peg.2877"/>
<dbReference type="KEGG" id="ccro:CMC5_026380"/>
<reference evidence="3 4" key="1">
    <citation type="submission" date="2015-07" db="EMBL/GenBank/DDBJ databases">
        <title>Genome analysis of myxobacterium Chondromyces crocatus Cm c5 reveals a high potential for natural compound synthesis and the genetic basis for the loss of fruiting body formation.</title>
        <authorList>
            <person name="Zaburannyi N."/>
            <person name="Bunk B."/>
            <person name="Maier J."/>
            <person name="Overmann J."/>
            <person name="Mueller R."/>
        </authorList>
    </citation>
    <scope>NUCLEOTIDE SEQUENCE [LARGE SCALE GENOMIC DNA]</scope>
    <source>
        <strain evidence="3 4">Cm c5</strain>
    </source>
</reference>
<dbReference type="Gene3D" id="2.60.200.20">
    <property type="match status" value="1"/>
</dbReference>
<feature type="domain" description="FHA" evidence="2">
    <location>
        <begin position="300"/>
        <end position="350"/>
    </location>
</feature>
<feature type="compositionally biased region" description="Pro residues" evidence="1">
    <location>
        <begin position="77"/>
        <end position="100"/>
    </location>
</feature>
<dbReference type="InterPro" id="IPR000253">
    <property type="entry name" value="FHA_dom"/>
</dbReference>
<feature type="compositionally biased region" description="Pro residues" evidence="1">
    <location>
        <begin position="260"/>
        <end position="274"/>
    </location>
</feature>
<dbReference type="SMART" id="SM00240">
    <property type="entry name" value="FHA"/>
    <property type="match status" value="1"/>
</dbReference>
<dbReference type="Proteomes" id="UP000067626">
    <property type="component" value="Chromosome"/>
</dbReference>
<evidence type="ECO:0000313" key="4">
    <source>
        <dbReference type="Proteomes" id="UP000067626"/>
    </source>
</evidence>
<feature type="compositionally biased region" description="Pro residues" evidence="1">
    <location>
        <begin position="122"/>
        <end position="159"/>
    </location>
</feature>
<evidence type="ECO:0000256" key="1">
    <source>
        <dbReference type="SAM" id="MobiDB-lite"/>
    </source>
</evidence>
<keyword evidence="4" id="KW-1185">Reference proteome</keyword>
<dbReference type="SUPFAM" id="SSF49879">
    <property type="entry name" value="SMAD/FHA domain"/>
    <property type="match status" value="1"/>
</dbReference>
<dbReference type="InterPro" id="IPR050923">
    <property type="entry name" value="Cell_Proc_Reg/RNA_Proc"/>
</dbReference>
<feature type="region of interest" description="Disordered" evidence="1">
    <location>
        <begin position="65"/>
        <end position="278"/>
    </location>
</feature>
<dbReference type="InterPro" id="IPR008984">
    <property type="entry name" value="SMAD_FHA_dom_sf"/>
</dbReference>
<dbReference type="PANTHER" id="PTHR23308">
    <property type="entry name" value="NUCLEAR INHIBITOR OF PROTEIN PHOSPHATASE-1"/>
    <property type="match status" value="1"/>
</dbReference>
<organism evidence="3 4">
    <name type="scientific">Chondromyces crocatus</name>
    <dbReference type="NCBI Taxonomy" id="52"/>
    <lineage>
        <taxon>Bacteria</taxon>
        <taxon>Pseudomonadati</taxon>
        <taxon>Myxococcota</taxon>
        <taxon>Polyangia</taxon>
        <taxon>Polyangiales</taxon>
        <taxon>Polyangiaceae</taxon>
        <taxon>Chondromyces</taxon>
    </lineage>
</organism>
<dbReference type="PRINTS" id="PR01217">
    <property type="entry name" value="PRICHEXTENSN"/>
</dbReference>
<dbReference type="CDD" id="cd00060">
    <property type="entry name" value="FHA"/>
    <property type="match status" value="1"/>
</dbReference>
<dbReference type="OrthoDB" id="4336084at2"/>
<dbReference type="EMBL" id="CP012159">
    <property type="protein sequence ID" value="AKT38491.1"/>
    <property type="molecule type" value="Genomic_DNA"/>
</dbReference>
<feature type="compositionally biased region" description="Low complexity" evidence="1">
    <location>
        <begin position="205"/>
        <end position="222"/>
    </location>
</feature>
<sequence>MTDLQAKRPRSFQCRDILWEAIEQMSGELECSVDYLLNEAVKQYVRQRGQRLQVVMHIRDEPAAEFSPGHAGQIATPTPPPLQPPPTMQPEPPHAQPPLQPQMSPTMQPSAVPGPGQIARQPTPPRLHTPPPPMAATPTPPPIRAGAQPTPPPMIPPGGPTGMAPPRTTPPPADKPTMTPYAPQARPMERPTATNVQMGPPPPSSAFSAQPRYPSMAGAPGAMTPPPSAVGSAPYGTPPAGGGLPPPPMPSSALQREPTMAPPAPAPSSSPPLPGGAQVPSPPLYVLYGGQRMQVNKDRFIIGRGKQAVDLTIKDPNISRQHAMVEFSGGQYYVVDLGSTNGIEQNGARISRKVLIEGDLIRICDHELRFTYR</sequence>
<dbReference type="AlphaFoldDB" id="A0A0K1EC82"/>
<evidence type="ECO:0000259" key="2">
    <source>
        <dbReference type="PROSITE" id="PS50006"/>
    </source>
</evidence>
<dbReference type="RefSeq" id="WP_050430709.1">
    <property type="nucleotide sequence ID" value="NZ_CP012159.1"/>
</dbReference>
<dbReference type="Pfam" id="PF00498">
    <property type="entry name" value="FHA"/>
    <property type="match status" value="1"/>
</dbReference>
<name>A0A0K1EC82_CHOCO</name>
<dbReference type="PROSITE" id="PS50006">
    <property type="entry name" value="FHA_DOMAIN"/>
    <property type="match status" value="1"/>
</dbReference>
<proteinExistence type="predicted"/>
<protein>
    <submittedName>
        <fullName evidence="3">Phosphopeptide-binding protein</fullName>
    </submittedName>
</protein>